<keyword evidence="1" id="KW-1133">Transmembrane helix</keyword>
<accession>A0ABR7XHN8</accession>
<evidence type="ECO:0000256" key="1">
    <source>
        <dbReference type="SAM" id="Phobius"/>
    </source>
</evidence>
<evidence type="ECO:0000313" key="3">
    <source>
        <dbReference type="Proteomes" id="UP000625551"/>
    </source>
</evidence>
<keyword evidence="1" id="KW-0472">Membrane</keyword>
<dbReference type="Proteomes" id="UP000625551">
    <property type="component" value="Unassembled WGS sequence"/>
</dbReference>
<protein>
    <submittedName>
        <fullName evidence="2">Uncharacterized protein</fullName>
    </submittedName>
</protein>
<reference evidence="2 3" key="1">
    <citation type="submission" date="2020-09" db="EMBL/GenBank/DDBJ databases">
        <title>Genome sequencing and assembly of Pontibacter sp.</title>
        <authorList>
            <person name="Chhetri G."/>
        </authorList>
    </citation>
    <scope>NUCLEOTIDE SEQUENCE [LARGE SCALE GENOMIC DNA]</scope>
    <source>
        <strain evidence="2 3">JH31</strain>
    </source>
</reference>
<feature type="transmembrane region" description="Helical" evidence="1">
    <location>
        <begin position="52"/>
        <end position="70"/>
    </location>
</feature>
<keyword evidence="3" id="KW-1185">Reference proteome</keyword>
<name>A0ABR7XHN8_9BACT</name>
<dbReference type="EMBL" id="JACXAJ010000002">
    <property type="protein sequence ID" value="MBD1397153.1"/>
    <property type="molecule type" value="Genomic_DNA"/>
</dbReference>
<proteinExistence type="predicted"/>
<evidence type="ECO:0000313" key="2">
    <source>
        <dbReference type="EMBL" id="MBD1397153.1"/>
    </source>
</evidence>
<gene>
    <name evidence="2" type="ORF">H9Q13_08260</name>
</gene>
<sequence length="144" mass="16311">MNKDIKLSDIPRHNVYQVPEKYFDRLPMQIMERTAGAGYTPAPWYVAALKPLRLALAPLVLLLVVGVVYFTQLKDQPEQQVVNLATVTDTDIVDYLSTYAVLESTDLAELTSLSDQEMTAEFLNVSSKAAEEELEYYQLNTIDY</sequence>
<organism evidence="2 3">
    <name type="scientific">Pontibacter aquaedesilientis</name>
    <dbReference type="NCBI Taxonomy" id="2766980"/>
    <lineage>
        <taxon>Bacteria</taxon>
        <taxon>Pseudomonadati</taxon>
        <taxon>Bacteroidota</taxon>
        <taxon>Cytophagia</taxon>
        <taxon>Cytophagales</taxon>
        <taxon>Hymenobacteraceae</taxon>
        <taxon>Pontibacter</taxon>
    </lineage>
</organism>
<keyword evidence="1" id="KW-0812">Transmembrane</keyword>
<comment type="caution">
    <text evidence="2">The sequence shown here is derived from an EMBL/GenBank/DDBJ whole genome shotgun (WGS) entry which is preliminary data.</text>
</comment>